<accession>A0A3R9P0Y1</accession>
<keyword evidence="1" id="KW-0732">Signal</keyword>
<dbReference type="InterPro" id="IPR000073">
    <property type="entry name" value="AB_hydrolase_1"/>
</dbReference>
<dbReference type="InterPro" id="IPR029058">
    <property type="entry name" value="AB_hydrolase_fold"/>
</dbReference>
<dbReference type="PANTHER" id="PTHR46438:SF11">
    <property type="entry name" value="LIPASE-RELATED"/>
    <property type="match status" value="1"/>
</dbReference>
<comment type="caution">
    <text evidence="3">The sequence shown here is derived from an EMBL/GenBank/DDBJ whole genome shotgun (WGS) entry which is preliminary data.</text>
</comment>
<dbReference type="EMBL" id="RWBG01000001">
    <property type="protein sequence ID" value="RSK41886.1"/>
    <property type="molecule type" value="Genomic_DNA"/>
</dbReference>
<reference evidence="3 4" key="1">
    <citation type="submission" date="2018-12" db="EMBL/GenBank/DDBJ databases">
        <title>Mangrovimonas spongiae sp. nov., a novel member of the genus Mangrovimonas isolated from marine sponge.</title>
        <authorList>
            <person name="Zhuang L."/>
            <person name="Luo L."/>
        </authorList>
    </citation>
    <scope>NUCLEOTIDE SEQUENCE [LARGE SCALE GENOMIC DNA]</scope>
    <source>
        <strain evidence="3 4">HN-E26</strain>
    </source>
</reference>
<evidence type="ECO:0000259" key="2">
    <source>
        <dbReference type="Pfam" id="PF00561"/>
    </source>
</evidence>
<name>A0A3R9P0Y1_9FLAO</name>
<keyword evidence="3" id="KW-0378">Hydrolase</keyword>
<evidence type="ECO:0000256" key="1">
    <source>
        <dbReference type="SAM" id="SignalP"/>
    </source>
</evidence>
<feature type="chain" id="PRO_5018572362" evidence="1">
    <location>
        <begin position="19"/>
        <end position="312"/>
    </location>
</feature>
<dbReference type="Gene3D" id="3.40.50.1820">
    <property type="entry name" value="alpha/beta hydrolase"/>
    <property type="match status" value="1"/>
</dbReference>
<feature type="signal peptide" evidence="1">
    <location>
        <begin position="1"/>
        <end position="18"/>
    </location>
</feature>
<gene>
    <name evidence="3" type="ORF">EJA19_03130</name>
</gene>
<keyword evidence="4" id="KW-1185">Reference proteome</keyword>
<dbReference type="SUPFAM" id="SSF53474">
    <property type="entry name" value="alpha/beta-Hydrolases"/>
    <property type="match status" value="1"/>
</dbReference>
<sequence length="312" mass="34964">MKKNIFFFIFILPLMACSQTSNTMKNIVSDYEFTSHYITVDSIDISYVKEGNGSKTLLFVHGLSSNADAWSKNIKYLKKKYTCVALDLPGFGKSAKPNVAYTPTFFSEIIITFIKQLKLKNVILVGHSMGGQASIKVAINQPNIIGKLILVAPAGIETFSKEHGTFMKATFTPEFVAGTTNEQIKNNYALNFYKQPKAVDKMIADRIAIKKASDFDAHCKAISKSIAGMLDDPVSDDLEKIQHKTLVLYGENDMLIPNRYFHPELNVVKIGESAKEKIKHSTLVFVEESGHFLQFEQADRVNNLIEDFVEND</sequence>
<dbReference type="Proteomes" id="UP000270620">
    <property type="component" value="Unassembled WGS sequence"/>
</dbReference>
<evidence type="ECO:0000313" key="4">
    <source>
        <dbReference type="Proteomes" id="UP000270620"/>
    </source>
</evidence>
<dbReference type="AlphaFoldDB" id="A0A3R9P0Y1"/>
<dbReference type="Pfam" id="PF00561">
    <property type="entry name" value="Abhydrolase_1"/>
    <property type="match status" value="1"/>
</dbReference>
<dbReference type="PANTHER" id="PTHR46438">
    <property type="entry name" value="ALPHA/BETA-HYDROLASES SUPERFAMILY PROTEIN"/>
    <property type="match status" value="1"/>
</dbReference>
<dbReference type="GO" id="GO:0016787">
    <property type="term" value="F:hydrolase activity"/>
    <property type="evidence" value="ECO:0007669"/>
    <property type="project" value="UniProtKB-KW"/>
</dbReference>
<feature type="domain" description="AB hydrolase-1" evidence="2">
    <location>
        <begin position="56"/>
        <end position="296"/>
    </location>
</feature>
<dbReference type="PRINTS" id="PR00111">
    <property type="entry name" value="ABHYDROLASE"/>
</dbReference>
<proteinExistence type="predicted"/>
<protein>
    <submittedName>
        <fullName evidence="3">Alpha/beta hydrolase</fullName>
    </submittedName>
</protein>
<evidence type="ECO:0000313" key="3">
    <source>
        <dbReference type="EMBL" id="RSK41886.1"/>
    </source>
</evidence>
<organism evidence="3 4">
    <name type="scientific">Mangrovimonas spongiae</name>
    <dbReference type="NCBI Taxonomy" id="2494697"/>
    <lineage>
        <taxon>Bacteria</taxon>
        <taxon>Pseudomonadati</taxon>
        <taxon>Bacteroidota</taxon>
        <taxon>Flavobacteriia</taxon>
        <taxon>Flavobacteriales</taxon>
        <taxon>Flavobacteriaceae</taxon>
        <taxon>Mangrovimonas</taxon>
    </lineage>
</organism>